<evidence type="ECO:0000256" key="3">
    <source>
        <dbReference type="ARBA" id="ARBA00022833"/>
    </source>
</evidence>
<dbReference type="SMART" id="SM00510">
    <property type="entry name" value="TFS2M"/>
    <property type="match status" value="1"/>
</dbReference>
<dbReference type="Gene3D" id="1.10.472.30">
    <property type="entry name" value="Transcription elongation factor S-II, central domain"/>
    <property type="match status" value="1"/>
</dbReference>
<dbReference type="PANTHER" id="PTHR11477">
    <property type="entry name" value="TRANSCRIPTION FACTOR S-II ZINC FINGER DOMAIN-CONTAINING PROTEIN"/>
    <property type="match status" value="1"/>
</dbReference>
<dbReference type="PANTHER" id="PTHR11477:SF0">
    <property type="entry name" value="IP08861P-RELATED"/>
    <property type="match status" value="1"/>
</dbReference>
<dbReference type="AlphaFoldDB" id="A0A7S0CXE3"/>
<reference evidence="7" key="1">
    <citation type="submission" date="2021-01" db="EMBL/GenBank/DDBJ databases">
        <authorList>
            <person name="Corre E."/>
            <person name="Pelletier E."/>
            <person name="Niang G."/>
            <person name="Scheremetjew M."/>
            <person name="Finn R."/>
            <person name="Kale V."/>
            <person name="Holt S."/>
            <person name="Cochrane G."/>
            <person name="Meng A."/>
            <person name="Brown T."/>
            <person name="Cohen L."/>
        </authorList>
    </citation>
    <scope>NUCLEOTIDE SEQUENCE</scope>
    <source>
        <strain evidence="7">CCAC1681</strain>
    </source>
</reference>
<keyword evidence="4" id="KW-0539">Nucleus</keyword>
<evidence type="ECO:0000256" key="2">
    <source>
        <dbReference type="ARBA" id="ARBA00022771"/>
    </source>
</evidence>
<feature type="region of interest" description="Disordered" evidence="5">
    <location>
        <begin position="1"/>
        <end position="39"/>
    </location>
</feature>
<accession>A0A7S0CXE3</accession>
<dbReference type="PROSITE" id="PS51321">
    <property type="entry name" value="TFIIS_CENTRAL"/>
    <property type="match status" value="1"/>
</dbReference>
<protein>
    <recommendedName>
        <fullName evidence="6">TFIIS central domain-containing protein</fullName>
    </recommendedName>
</protein>
<keyword evidence="3" id="KW-0862">Zinc</keyword>
<dbReference type="Pfam" id="PF07500">
    <property type="entry name" value="TFIIS_M"/>
    <property type="match status" value="1"/>
</dbReference>
<organism evidence="7">
    <name type="scientific">Micromonas pusilla</name>
    <name type="common">Picoplanktonic green alga</name>
    <name type="synonym">Chromulina pusilla</name>
    <dbReference type="NCBI Taxonomy" id="38833"/>
    <lineage>
        <taxon>Eukaryota</taxon>
        <taxon>Viridiplantae</taxon>
        <taxon>Chlorophyta</taxon>
        <taxon>Mamiellophyceae</taxon>
        <taxon>Mamiellales</taxon>
        <taxon>Mamiellaceae</taxon>
        <taxon>Micromonas</taxon>
    </lineage>
</organism>
<feature type="domain" description="TFIIS central" evidence="6">
    <location>
        <begin position="43"/>
        <end position="161"/>
    </location>
</feature>
<keyword evidence="1" id="KW-0479">Metal-binding</keyword>
<name>A0A7S0CXE3_MICPS</name>
<dbReference type="EMBL" id="HBEN01005187">
    <property type="protein sequence ID" value="CAD8436626.1"/>
    <property type="molecule type" value="Transcribed_RNA"/>
</dbReference>
<keyword evidence="2" id="KW-0863">Zinc-finger</keyword>
<proteinExistence type="predicted"/>
<evidence type="ECO:0000256" key="5">
    <source>
        <dbReference type="SAM" id="MobiDB-lite"/>
    </source>
</evidence>
<dbReference type="InterPro" id="IPR036575">
    <property type="entry name" value="TFIIS_cen_dom_sf"/>
</dbReference>
<sequence>MADAAFGDADAERRRRSEERDTHPSGSPPERGLDALSHDDNVVRSQVALMLGDAVRDPSPLFDLGRSIEDAAWRAFAQGGEDGKTGASSPEYRACSRTLAANLRRNPDLRQRMLTGEWTPKELVDLSATPDALATEQLRNLRREMDERSIKKRTREMGLGDAIATDKYRCRDCWAAGSSAANNCAYFNLQNHRDVRKNETWGSKDSQADDGRVLVRCLECKAEWNEATL</sequence>
<dbReference type="GO" id="GO:0005634">
    <property type="term" value="C:nucleus"/>
    <property type="evidence" value="ECO:0007669"/>
    <property type="project" value="TreeGrafter"/>
</dbReference>
<evidence type="ECO:0000256" key="4">
    <source>
        <dbReference type="ARBA" id="ARBA00023242"/>
    </source>
</evidence>
<evidence type="ECO:0000256" key="1">
    <source>
        <dbReference type="ARBA" id="ARBA00022723"/>
    </source>
</evidence>
<evidence type="ECO:0000259" key="6">
    <source>
        <dbReference type="PROSITE" id="PS51321"/>
    </source>
</evidence>
<dbReference type="InterPro" id="IPR003618">
    <property type="entry name" value="TFIIS_cen_dom"/>
</dbReference>
<gene>
    <name evidence="7" type="ORF">MSP1401_LOCUS4242</name>
</gene>
<feature type="compositionally biased region" description="Basic and acidic residues" evidence="5">
    <location>
        <begin position="10"/>
        <end position="23"/>
    </location>
</feature>
<dbReference type="GO" id="GO:0008270">
    <property type="term" value="F:zinc ion binding"/>
    <property type="evidence" value="ECO:0007669"/>
    <property type="project" value="UniProtKB-KW"/>
</dbReference>
<dbReference type="GO" id="GO:0006351">
    <property type="term" value="P:DNA-templated transcription"/>
    <property type="evidence" value="ECO:0007669"/>
    <property type="project" value="InterPro"/>
</dbReference>
<dbReference type="SUPFAM" id="SSF46942">
    <property type="entry name" value="Elongation factor TFIIS domain 2"/>
    <property type="match status" value="1"/>
</dbReference>
<evidence type="ECO:0000313" key="7">
    <source>
        <dbReference type="EMBL" id="CAD8436626.1"/>
    </source>
</evidence>